<accession>A0AAV7I813</accession>
<proteinExistence type="predicted"/>
<dbReference type="EMBL" id="JAHXZJ010002237">
    <property type="protein sequence ID" value="KAH0546341.1"/>
    <property type="molecule type" value="Genomic_DNA"/>
</dbReference>
<comment type="caution">
    <text evidence="1">The sequence shown here is derived from an EMBL/GenBank/DDBJ whole genome shotgun (WGS) entry which is preliminary data.</text>
</comment>
<dbReference type="Proteomes" id="UP000826195">
    <property type="component" value="Unassembled WGS sequence"/>
</dbReference>
<reference evidence="1 2" key="1">
    <citation type="journal article" date="2021" name="J. Hered.">
        <title>A chromosome-level genome assembly of the parasitoid wasp, Cotesia glomerata (Hymenoptera: Braconidae).</title>
        <authorList>
            <person name="Pinto B.J."/>
            <person name="Weis J.J."/>
            <person name="Gamble T."/>
            <person name="Ode P.J."/>
            <person name="Paul R."/>
            <person name="Zaspel J.M."/>
        </authorList>
    </citation>
    <scope>NUCLEOTIDE SEQUENCE [LARGE SCALE GENOMIC DNA]</scope>
    <source>
        <strain evidence="1">CgM1</strain>
    </source>
</reference>
<organism evidence="1 2">
    <name type="scientific">Cotesia glomerata</name>
    <name type="common">Lepidopteran parasitic wasp</name>
    <name type="synonym">Apanteles glomeratus</name>
    <dbReference type="NCBI Taxonomy" id="32391"/>
    <lineage>
        <taxon>Eukaryota</taxon>
        <taxon>Metazoa</taxon>
        <taxon>Ecdysozoa</taxon>
        <taxon>Arthropoda</taxon>
        <taxon>Hexapoda</taxon>
        <taxon>Insecta</taxon>
        <taxon>Pterygota</taxon>
        <taxon>Neoptera</taxon>
        <taxon>Endopterygota</taxon>
        <taxon>Hymenoptera</taxon>
        <taxon>Apocrita</taxon>
        <taxon>Ichneumonoidea</taxon>
        <taxon>Braconidae</taxon>
        <taxon>Microgastrinae</taxon>
        <taxon>Cotesia</taxon>
    </lineage>
</organism>
<protein>
    <submittedName>
        <fullName evidence="1">Uncharacterized protein</fullName>
    </submittedName>
</protein>
<name>A0AAV7I813_COTGL</name>
<sequence>MFRTKRGSIDAYKLRGFHNILFWSRELQLKTKRKKERGEKLLYPRIVYETVKMHLTPLESRSWPVNESKHGVERGWTEWRFALTQYNQSEGTE</sequence>
<keyword evidence="2" id="KW-1185">Reference proteome</keyword>
<dbReference type="AlphaFoldDB" id="A0AAV7I813"/>
<gene>
    <name evidence="1" type="ORF">KQX54_008652</name>
</gene>
<evidence type="ECO:0000313" key="2">
    <source>
        <dbReference type="Proteomes" id="UP000826195"/>
    </source>
</evidence>
<evidence type="ECO:0000313" key="1">
    <source>
        <dbReference type="EMBL" id="KAH0546341.1"/>
    </source>
</evidence>